<dbReference type="EMBL" id="LAHO01000003">
    <property type="protein sequence ID" value="KKO46448.1"/>
    <property type="molecule type" value="Genomic_DNA"/>
</dbReference>
<dbReference type="SMART" id="SM00448">
    <property type="entry name" value="REC"/>
    <property type="match status" value="1"/>
</dbReference>
<evidence type="ECO:0000256" key="4">
    <source>
        <dbReference type="PROSITE-ProRule" id="PRU00169"/>
    </source>
</evidence>
<dbReference type="GO" id="GO:0005886">
    <property type="term" value="C:plasma membrane"/>
    <property type="evidence" value="ECO:0007669"/>
    <property type="project" value="TreeGrafter"/>
</dbReference>
<dbReference type="NCBIfam" id="TIGR00254">
    <property type="entry name" value="GGDEF"/>
    <property type="match status" value="1"/>
</dbReference>
<dbReference type="InterPro" id="IPR043128">
    <property type="entry name" value="Rev_trsase/Diguanyl_cyclase"/>
</dbReference>
<dbReference type="InterPro" id="IPR050469">
    <property type="entry name" value="Diguanylate_Cyclase"/>
</dbReference>
<dbReference type="Gene3D" id="3.40.50.2300">
    <property type="match status" value="1"/>
</dbReference>
<dbReference type="InterPro" id="IPR000160">
    <property type="entry name" value="GGDEF_dom"/>
</dbReference>
<dbReference type="Pfam" id="PF00990">
    <property type="entry name" value="GGDEF"/>
    <property type="match status" value="1"/>
</dbReference>
<evidence type="ECO:0000259" key="6">
    <source>
        <dbReference type="PROSITE" id="PS50887"/>
    </source>
</evidence>
<comment type="caution">
    <text evidence="7">The sequence shown here is derived from an EMBL/GenBank/DDBJ whole genome shotgun (WGS) entry which is preliminary data.</text>
</comment>
<dbReference type="PATRIC" id="fig|336831.14.peg.3061"/>
<dbReference type="SMART" id="SM00267">
    <property type="entry name" value="GGDEF"/>
    <property type="match status" value="1"/>
</dbReference>
<feature type="domain" description="Response regulatory" evidence="5">
    <location>
        <begin position="10"/>
        <end position="125"/>
    </location>
</feature>
<dbReference type="GO" id="GO:0000160">
    <property type="term" value="P:phosphorelay signal transduction system"/>
    <property type="evidence" value="ECO:0007669"/>
    <property type="project" value="InterPro"/>
</dbReference>
<evidence type="ECO:0000259" key="5">
    <source>
        <dbReference type="PROSITE" id="PS50110"/>
    </source>
</evidence>
<evidence type="ECO:0000313" key="8">
    <source>
        <dbReference type="Proteomes" id="UP000034228"/>
    </source>
</evidence>
<dbReference type="InterPro" id="IPR029787">
    <property type="entry name" value="Nucleotide_cyclase"/>
</dbReference>
<dbReference type="PANTHER" id="PTHR45138">
    <property type="entry name" value="REGULATORY COMPONENTS OF SENSORY TRANSDUCTION SYSTEM"/>
    <property type="match status" value="1"/>
</dbReference>
<dbReference type="Gene3D" id="3.30.70.270">
    <property type="match status" value="1"/>
</dbReference>
<organism evidence="7 8">
    <name type="scientific">Arsukibacterium ikkense</name>
    <dbReference type="NCBI Taxonomy" id="336831"/>
    <lineage>
        <taxon>Bacteria</taxon>
        <taxon>Pseudomonadati</taxon>
        <taxon>Pseudomonadota</taxon>
        <taxon>Gammaproteobacteria</taxon>
        <taxon>Chromatiales</taxon>
        <taxon>Chromatiaceae</taxon>
        <taxon>Arsukibacterium</taxon>
    </lineage>
</organism>
<dbReference type="EC" id="2.7.7.65" evidence="2"/>
<dbReference type="PANTHER" id="PTHR45138:SF9">
    <property type="entry name" value="DIGUANYLATE CYCLASE DGCM-RELATED"/>
    <property type="match status" value="1"/>
</dbReference>
<evidence type="ECO:0000256" key="3">
    <source>
        <dbReference type="ARBA" id="ARBA00034247"/>
    </source>
</evidence>
<sequence length="307" mass="34729">MTTSPPSRQQVLIIDDQKTNLKILGDILRPDVDIMLAQSAEQGLRKAITLQPDLILLDVIMPEVDGFELIKSLKHHAQTSAIPVIFITALSDTNHEEQGLRLGACDYIYKPFHASIVQARVRLHLQLARQRKLLEQLAHIDPLTGIANRRKYDQVLQQLWRTAIRQHSNLAIIMLDIDHFKEYNDHYGHAAGDKILFQVASSLKQSLRRPNDFIGRYGGEEFVILLPDSDEAGSKQLIEHCLTEIKQLQLEHGYSPVSEYITLSAGGICWPAAQDAELSDILKRADDMLYQAKQQGKNQLLWHPTPA</sequence>
<dbReference type="SUPFAM" id="SSF52172">
    <property type="entry name" value="CheY-like"/>
    <property type="match status" value="1"/>
</dbReference>
<dbReference type="AlphaFoldDB" id="A0A0M2VBD2"/>
<comment type="cofactor">
    <cofactor evidence="1">
        <name>Mg(2+)</name>
        <dbReference type="ChEBI" id="CHEBI:18420"/>
    </cofactor>
</comment>
<dbReference type="GO" id="GO:1902201">
    <property type="term" value="P:negative regulation of bacterial-type flagellum-dependent cell motility"/>
    <property type="evidence" value="ECO:0007669"/>
    <property type="project" value="TreeGrafter"/>
</dbReference>
<dbReference type="InterPro" id="IPR011006">
    <property type="entry name" value="CheY-like_superfamily"/>
</dbReference>
<feature type="modified residue" description="4-aspartylphosphate" evidence="4">
    <location>
        <position position="58"/>
    </location>
</feature>
<evidence type="ECO:0000256" key="2">
    <source>
        <dbReference type="ARBA" id="ARBA00012528"/>
    </source>
</evidence>
<gene>
    <name evidence="7" type="ORF">WG68_03750</name>
</gene>
<dbReference type="CDD" id="cd01949">
    <property type="entry name" value="GGDEF"/>
    <property type="match status" value="1"/>
</dbReference>
<name>A0A0M2VBD2_9GAMM</name>
<proteinExistence type="predicted"/>
<dbReference type="RefSeq" id="WP_046556339.1">
    <property type="nucleotide sequence ID" value="NZ_LAHO01000003.1"/>
</dbReference>
<evidence type="ECO:0000256" key="1">
    <source>
        <dbReference type="ARBA" id="ARBA00001946"/>
    </source>
</evidence>
<evidence type="ECO:0000313" key="7">
    <source>
        <dbReference type="EMBL" id="KKO46448.1"/>
    </source>
</evidence>
<feature type="domain" description="GGDEF" evidence="6">
    <location>
        <begin position="168"/>
        <end position="305"/>
    </location>
</feature>
<dbReference type="InterPro" id="IPR001789">
    <property type="entry name" value="Sig_transdc_resp-reg_receiver"/>
</dbReference>
<dbReference type="STRING" id="336831.WG68_03750"/>
<dbReference type="Proteomes" id="UP000034228">
    <property type="component" value="Unassembled WGS sequence"/>
</dbReference>
<dbReference type="PROSITE" id="PS50887">
    <property type="entry name" value="GGDEF"/>
    <property type="match status" value="1"/>
</dbReference>
<dbReference type="OrthoDB" id="9812260at2"/>
<dbReference type="FunFam" id="3.30.70.270:FF:000001">
    <property type="entry name" value="Diguanylate cyclase domain protein"/>
    <property type="match status" value="1"/>
</dbReference>
<comment type="catalytic activity">
    <reaction evidence="3">
        <text>2 GTP = 3',3'-c-di-GMP + 2 diphosphate</text>
        <dbReference type="Rhea" id="RHEA:24898"/>
        <dbReference type="ChEBI" id="CHEBI:33019"/>
        <dbReference type="ChEBI" id="CHEBI:37565"/>
        <dbReference type="ChEBI" id="CHEBI:58805"/>
        <dbReference type="EC" id="2.7.7.65"/>
    </reaction>
</comment>
<keyword evidence="8" id="KW-1185">Reference proteome</keyword>
<reference evidence="7 8" key="1">
    <citation type="submission" date="2015-03" db="EMBL/GenBank/DDBJ databases">
        <title>Draft genome sequences of two protease-producing strains of Arsukibacterium isolated from two cold and alkaline environments.</title>
        <authorList>
            <person name="Lylloff J.E."/>
            <person name="Skov L.B."/>
            <person name="Jepsen M."/>
            <person name="Hallin P.F."/>
            <person name="Sorensen S.J."/>
            <person name="Stougaard P."/>
            <person name="Glaring M.A."/>
        </authorList>
    </citation>
    <scope>NUCLEOTIDE SEQUENCE [LARGE SCALE GENOMIC DNA]</scope>
    <source>
        <strain evidence="7 8">GCM72</strain>
    </source>
</reference>
<dbReference type="SUPFAM" id="SSF55073">
    <property type="entry name" value="Nucleotide cyclase"/>
    <property type="match status" value="1"/>
</dbReference>
<dbReference type="PROSITE" id="PS50110">
    <property type="entry name" value="RESPONSE_REGULATORY"/>
    <property type="match status" value="1"/>
</dbReference>
<dbReference type="Pfam" id="PF00072">
    <property type="entry name" value="Response_reg"/>
    <property type="match status" value="1"/>
</dbReference>
<keyword evidence="4" id="KW-0597">Phosphoprotein</keyword>
<accession>A0A0M2VBD2</accession>
<dbReference type="GO" id="GO:0052621">
    <property type="term" value="F:diguanylate cyclase activity"/>
    <property type="evidence" value="ECO:0007669"/>
    <property type="project" value="UniProtKB-EC"/>
</dbReference>
<protein>
    <recommendedName>
        <fullName evidence="2">diguanylate cyclase</fullName>
        <ecNumber evidence="2">2.7.7.65</ecNumber>
    </recommendedName>
</protein>
<dbReference type="GO" id="GO:0043709">
    <property type="term" value="P:cell adhesion involved in single-species biofilm formation"/>
    <property type="evidence" value="ECO:0007669"/>
    <property type="project" value="TreeGrafter"/>
</dbReference>